<dbReference type="EMBL" id="JALNTZ010000002">
    <property type="protein sequence ID" value="KAJ3664121.1"/>
    <property type="molecule type" value="Genomic_DNA"/>
</dbReference>
<dbReference type="InterPro" id="IPR002181">
    <property type="entry name" value="Fibrinogen_a/b/g_C_dom"/>
</dbReference>
<keyword evidence="4" id="KW-1185">Reference proteome</keyword>
<dbReference type="InterPro" id="IPR014716">
    <property type="entry name" value="Fibrinogen_a/b/g_C_1"/>
</dbReference>
<feature type="chain" id="PRO_5041311775" description="Fibrinogen C-terminal domain-containing protein" evidence="1">
    <location>
        <begin position="18"/>
        <end position="251"/>
    </location>
</feature>
<reference evidence="3" key="1">
    <citation type="journal article" date="2023" name="G3 (Bethesda)">
        <title>Whole genome assemblies of Zophobas morio and Tenebrio molitor.</title>
        <authorList>
            <person name="Kaur S."/>
            <person name="Stinson S.A."/>
            <person name="diCenzo G.C."/>
        </authorList>
    </citation>
    <scope>NUCLEOTIDE SEQUENCE</scope>
    <source>
        <strain evidence="3">QUZm001</strain>
    </source>
</reference>
<dbReference type="SUPFAM" id="SSF56496">
    <property type="entry name" value="Fibrinogen C-terminal domain-like"/>
    <property type="match status" value="1"/>
</dbReference>
<dbReference type="InterPro" id="IPR036056">
    <property type="entry name" value="Fibrinogen-like_C"/>
</dbReference>
<gene>
    <name evidence="3" type="ORF">Zmor_008314</name>
</gene>
<dbReference type="PANTHER" id="PTHR19143:SF458">
    <property type="entry name" value="FIBRINOGEN C-TERMINAL DOMAIN-CONTAINING PROTEIN-RELATED"/>
    <property type="match status" value="1"/>
</dbReference>
<dbReference type="AlphaFoldDB" id="A0AA38J131"/>
<dbReference type="Proteomes" id="UP001168821">
    <property type="component" value="Unassembled WGS sequence"/>
</dbReference>
<accession>A0AA38J131</accession>
<dbReference type="PROSITE" id="PS51406">
    <property type="entry name" value="FIBRINOGEN_C_2"/>
    <property type="match status" value="1"/>
</dbReference>
<proteinExistence type="predicted"/>
<dbReference type="CDD" id="cd00087">
    <property type="entry name" value="FReD"/>
    <property type="match status" value="1"/>
</dbReference>
<dbReference type="InterPro" id="IPR050373">
    <property type="entry name" value="Fibrinogen_C-term_domain"/>
</dbReference>
<evidence type="ECO:0000313" key="3">
    <source>
        <dbReference type="EMBL" id="KAJ3664121.1"/>
    </source>
</evidence>
<organism evidence="3 4">
    <name type="scientific">Zophobas morio</name>
    <dbReference type="NCBI Taxonomy" id="2755281"/>
    <lineage>
        <taxon>Eukaryota</taxon>
        <taxon>Metazoa</taxon>
        <taxon>Ecdysozoa</taxon>
        <taxon>Arthropoda</taxon>
        <taxon>Hexapoda</taxon>
        <taxon>Insecta</taxon>
        <taxon>Pterygota</taxon>
        <taxon>Neoptera</taxon>
        <taxon>Endopterygota</taxon>
        <taxon>Coleoptera</taxon>
        <taxon>Polyphaga</taxon>
        <taxon>Cucujiformia</taxon>
        <taxon>Tenebrionidae</taxon>
        <taxon>Zophobas</taxon>
    </lineage>
</organism>
<feature type="signal peptide" evidence="1">
    <location>
        <begin position="1"/>
        <end position="17"/>
    </location>
</feature>
<protein>
    <recommendedName>
        <fullName evidence="2">Fibrinogen C-terminal domain-containing protein</fullName>
    </recommendedName>
</protein>
<keyword evidence="1" id="KW-0732">Signal</keyword>
<dbReference type="PANTHER" id="PTHR19143">
    <property type="entry name" value="FIBRINOGEN/TENASCIN/ANGIOPOEITIN"/>
    <property type="match status" value="1"/>
</dbReference>
<comment type="caution">
    <text evidence="3">The sequence shown here is derived from an EMBL/GenBank/DDBJ whole genome shotgun (WGS) entry which is preliminary data.</text>
</comment>
<feature type="domain" description="Fibrinogen C-terminal" evidence="2">
    <location>
        <begin position="18"/>
        <end position="232"/>
    </location>
</feature>
<evidence type="ECO:0000256" key="1">
    <source>
        <dbReference type="SAM" id="SignalP"/>
    </source>
</evidence>
<dbReference type="Gene3D" id="3.90.215.10">
    <property type="entry name" value="Gamma Fibrinogen, chain A, domain 1"/>
    <property type="match status" value="1"/>
</dbReference>
<evidence type="ECO:0000313" key="4">
    <source>
        <dbReference type="Proteomes" id="UP001168821"/>
    </source>
</evidence>
<sequence>MLSLVLFVVCFLSLAHAQTPGRYPKSCYEAKSWNRTNSNHVIIRPELAPEPFVVLCDMDIDEGGWTYILNRYDGSQNFSKNWDSYKAGFGHIAGEFWLGLEKIYQLVALEINELRVELTFEGEDQRRDLYTSFGIGDEKSGYVLHLLDPVIFDATDCMSLAGGMKFSTIDKDQDLNSTHNCAEIFEAGWWFRNCTPCGLPTGVYLQESIGNDDAHRRNIRLKEASIMIRSAAQELKLPKYYKQPMPERKEP</sequence>
<dbReference type="GO" id="GO:0005615">
    <property type="term" value="C:extracellular space"/>
    <property type="evidence" value="ECO:0007669"/>
    <property type="project" value="TreeGrafter"/>
</dbReference>
<dbReference type="SMART" id="SM00186">
    <property type="entry name" value="FBG"/>
    <property type="match status" value="1"/>
</dbReference>
<evidence type="ECO:0000259" key="2">
    <source>
        <dbReference type="PROSITE" id="PS51406"/>
    </source>
</evidence>
<name>A0AA38J131_9CUCU</name>
<dbReference type="Pfam" id="PF00147">
    <property type="entry name" value="Fibrinogen_C"/>
    <property type="match status" value="1"/>
</dbReference>